<dbReference type="Proteomes" id="UP001321475">
    <property type="component" value="Chromosome"/>
</dbReference>
<dbReference type="EMBL" id="AP027729">
    <property type="protein sequence ID" value="BDZ41468.1"/>
    <property type="molecule type" value="Genomic_DNA"/>
</dbReference>
<name>A0ABM8G054_9CELL</name>
<feature type="transmembrane region" description="Helical" evidence="1">
    <location>
        <begin position="106"/>
        <end position="127"/>
    </location>
</feature>
<evidence type="ECO:0000313" key="3">
    <source>
        <dbReference type="Proteomes" id="UP001321475"/>
    </source>
</evidence>
<feature type="transmembrane region" description="Helical" evidence="1">
    <location>
        <begin position="21"/>
        <end position="46"/>
    </location>
</feature>
<feature type="transmembrane region" description="Helical" evidence="1">
    <location>
        <begin position="58"/>
        <end position="82"/>
    </location>
</feature>
<protein>
    <recommendedName>
        <fullName evidence="4">Ferredoxin-NADPH reductase</fullName>
    </recommendedName>
</protein>
<dbReference type="InterPro" id="IPR006938">
    <property type="entry name" value="DUF624"/>
</dbReference>
<evidence type="ECO:0000256" key="1">
    <source>
        <dbReference type="SAM" id="Phobius"/>
    </source>
</evidence>
<keyword evidence="1" id="KW-0472">Membrane</keyword>
<reference evidence="3" key="1">
    <citation type="journal article" date="2019" name="Int. J. Syst. Evol. Microbiol.">
        <title>The Global Catalogue of Microorganisms (GCM) 10K type strain sequencing project: providing services to taxonomists for standard genome sequencing and annotation.</title>
        <authorList>
            <consortium name="The Broad Institute Genomics Platform"/>
            <consortium name="The Broad Institute Genome Sequencing Center for Infectious Disease"/>
            <person name="Wu L."/>
            <person name="Ma J."/>
        </authorList>
    </citation>
    <scope>NUCLEOTIDE SEQUENCE [LARGE SCALE GENOMIC DNA]</scope>
    <source>
        <strain evidence="3">NBRC 108565</strain>
    </source>
</reference>
<accession>A0ABM8G054</accession>
<sequence length="234" mass="24662">MSAVVTAARAPRRRFLTHGALETVFGVAYVGLMTNLLLLVGSLPFVVLLVTTDPTRSWLLLALAAPFAFPTLTAVCAVYRAFSQEGSTTVVRTFAAAWRAGFRRSLAVGAVVVGALVVLGVDVRAVWGMQVGAVAIPVLAVLIALVVATVPVLVVVAAERPDLRLRDVLRVAPYLALRRWYLTALSLFSAGLLFALFAAQPAVAIGLAAAPLLYVVWANGRFAVERLPGSAEAA</sequence>
<gene>
    <name evidence="2" type="ORF">GCM10025865_07670</name>
</gene>
<evidence type="ECO:0008006" key="4">
    <source>
        <dbReference type="Google" id="ProtNLM"/>
    </source>
</evidence>
<feature type="transmembrane region" description="Helical" evidence="1">
    <location>
        <begin position="133"/>
        <end position="158"/>
    </location>
</feature>
<feature type="transmembrane region" description="Helical" evidence="1">
    <location>
        <begin position="179"/>
        <end position="197"/>
    </location>
</feature>
<keyword evidence="3" id="KW-1185">Reference proteome</keyword>
<proteinExistence type="predicted"/>
<evidence type="ECO:0000313" key="2">
    <source>
        <dbReference type="EMBL" id="BDZ41468.1"/>
    </source>
</evidence>
<feature type="transmembrane region" description="Helical" evidence="1">
    <location>
        <begin position="203"/>
        <end position="220"/>
    </location>
</feature>
<dbReference type="RefSeq" id="WP_286218611.1">
    <property type="nucleotide sequence ID" value="NZ_AP027729.1"/>
</dbReference>
<keyword evidence="1" id="KW-0812">Transmembrane</keyword>
<organism evidence="2 3">
    <name type="scientific">Paraoerskovia sediminicola</name>
    <dbReference type="NCBI Taxonomy" id="1138587"/>
    <lineage>
        <taxon>Bacteria</taxon>
        <taxon>Bacillati</taxon>
        <taxon>Actinomycetota</taxon>
        <taxon>Actinomycetes</taxon>
        <taxon>Micrococcales</taxon>
        <taxon>Cellulomonadaceae</taxon>
        <taxon>Paraoerskovia</taxon>
    </lineage>
</organism>
<dbReference type="Pfam" id="PF04854">
    <property type="entry name" value="DUF624"/>
    <property type="match status" value="1"/>
</dbReference>
<keyword evidence="1" id="KW-1133">Transmembrane helix</keyword>